<accession>A0AAD3MSX3</accession>
<sequence>MSPLTAGTRRGGLSECDTPAVPPAGSNLLTDEGIAPGTSQDLANLRELALARTTHLPPLHPASHWSNSACRRNQIRLDPVAPSLML</sequence>
<comment type="caution">
    <text evidence="2">The sequence shown here is derived from an EMBL/GenBank/DDBJ whole genome shotgun (WGS) entry which is preliminary data.</text>
</comment>
<feature type="region of interest" description="Disordered" evidence="1">
    <location>
        <begin position="1"/>
        <end position="35"/>
    </location>
</feature>
<proteinExistence type="predicted"/>
<keyword evidence="3" id="KW-1185">Reference proteome</keyword>
<dbReference type="EMBL" id="BRZM01000038">
    <property type="protein sequence ID" value="GLD59588.1"/>
    <property type="molecule type" value="Genomic_DNA"/>
</dbReference>
<name>A0AAD3MSX3_LATJO</name>
<dbReference type="Proteomes" id="UP001279410">
    <property type="component" value="Unassembled WGS sequence"/>
</dbReference>
<keyword evidence="2" id="KW-0812">Transmembrane</keyword>
<dbReference type="AlphaFoldDB" id="A0AAD3MSX3"/>
<reference evidence="2" key="1">
    <citation type="submission" date="2022-08" db="EMBL/GenBank/DDBJ databases">
        <title>Genome sequencing of akame (Lates japonicus).</title>
        <authorList>
            <person name="Hashiguchi Y."/>
            <person name="Takahashi H."/>
        </authorList>
    </citation>
    <scope>NUCLEOTIDE SEQUENCE</scope>
    <source>
        <strain evidence="2">Kochi</strain>
    </source>
</reference>
<evidence type="ECO:0000313" key="3">
    <source>
        <dbReference type="Proteomes" id="UP001279410"/>
    </source>
</evidence>
<evidence type="ECO:0000313" key="2">
    <source>
        <dbReference type="EMBL" id="GLD59588.1"/>
    </source>
</evidence>
<evidence type="ECO:0000256" key="1">
    <source>
        <dbReference type="SAM" id="MobiDB-lite"/>
    </source>
</evidence>
<protein>
    <submittedName>
        <fullName evidence="2">Leucine-rich repeat transmembrane protein FLRT2</fullName>
    </submittedName>
</protein>
<keyword evidence="2" id="KW-0472">Membrane</keyword>
<organism evidence="2 3">
    <name type="scientific">Lates japonicus</name>
    <name type="common">Japanese lates</name>
    <dbReference type="NCBI Taxonomy" id="270547"/>
    <lineage>
        <taxon>Eukaryota</taxon>
        <taxon>Metazoa</taxon>
        <taxon>Chordata</taxon>
        <taxon>Craniata</taxon>
        <taxon>Vertebrata</taxon>
        <taxon>Euteleostomi</taxon>
        <taxon>Actinopterygii</taxon>
        <taxon>Neopterygii</taxon>
        <taxon>Teleostei</taxon>
        <taxon>Neoteleostei</taxon>
        <taxon>Acanthomorphata</taxon>
        <taxon>Carangaria</taxon>
        <taxon>Carangaria incertae sedis</taxon>
        <taxon>Centropomidae</taxon>
        <taxon>Lates</taxon>
    </lineage>
</organism>
<gene>
    <name evidence="2" type="ORF">AKAME5_001157700</name>
</gene>